<evidence type="ECO:0000313" key="8">
    <source>
        <dbReference type="EMBL" id="KPC54489.1"/>
    </source>
</evidence>
<protein>
    <recommendedName>
        <fullName evidence="7">AlgX/AlgJ SGNH hydrolase-like domain-containing protein</fullName>
    </recommendedName>
</protein>
<sequence>MARYYLKAKDLLLAALFLLFIIGPVISMSHKSSNTTEARELAGMPALEFTRDSLRTYPSRFEAFFNDHFGLRGTLLKVNAVFTDKLFATSGSSKVLFGQHDWLFFAAEDELSDMLGQSPMSNDQLQTWARYIKDRGDWLQAQHIPYRFVVSPEKHSIYHDFLPSNVQYAGKPRADAWRAAVNGSPYVVDLQSGLQAQRAVAGDKLYLHTDTHWTSWGAYTGYRQIVQSLGGDYARHALQFAPADFSQRDAGRMRDLQRMAGRAGIEADYQPDLNKLPACREVPTGLLALGTEHADRNALMSFITQSCPGGKGTALVFRDSFVTAMIPYLSQSFARITYVFGEPNDDLFVRMVQQEHPDVVIEERVERYLRVPLQAQLGPALQRLKDPQARGYTTAAFDARQNAYALLTRNGQLKQDSNGRYFESAGQRWGNVVDTPIADAGGRVQTASKFYRDYDGKFLGYQIGGWAVMQHDKVSADYVLVVADGYASFVKPVDQVQADVANRFDSAGAAQSGFSFVLPATLLEKHPCDVQLYALHGRAAAAIDMSALRKQMKVDRGDACAPLAPQAGFYF</sequence>
<dbReference type="RefSeq" id="WP_053936284.1">
    <property type="nucleotide sequence ID" value="NZ_LAQT01000002.1"/>
</dbReference>
<keyword evidence="6" id="KW-0016">Alginate biosynthesis</keyword>
<accession>A0A0N0XM96</accession>
<keyword evidence="9" id="KW-1185">Reference proteome</keyword>
<dbReference type="GO" id="GO:0042597">
    <property type="term" value="C:periplasmic space"/>
    <property type="evidence" value="ECO:0007669"/>
    <property type="project" value="UniProtKB-SubCell"/>
</dbReference>
<evidence type="ECO:0000313" key="9">
    <source>
        <dbReference type="Proteomes" id="UP000037939"/>
    </source>
</evidence>
<dbReference type="Pfam" id="PF16822">
    <property type="entry name" value="ALGX"/>
    <property type="match status" value="1"/>
</dbReference>
<dbReference type="EMBL" id="LAQT01000002">
    <property type="protein sequence ID" value="KPC54489.1"/>
    <property type="molecule type" value="Genomic_DNA"/>
</dbReference>
<name>A0A0N0XM96_9NEIS</name>
<comment type="caution">
    <text evidence="8">The sequence shown here is derived from an EMBL/GenBank/DDBJ whole genome shotgun (WGS) entry which is preliminary data.</text>
</comment>
<feature type="domain" description="AlgX/AlgJ SGNH hydrolase-like" evidence="7">
    <location>
        <begin position="95"/>
        <end position="276"/>
    </location>
</feature>
<dbReference type="GO" id="GO:0016740">
    <property type="term" value="F:transferase activity"/>
    <property type="evidence" value="ECO:0007669"/>
    <property type="project" value="UniProtKB-KW"/>
</dbReference>
<keyword evidence="3" id="KW-0808">Transferase</keyword>
<keyword evidence="5" id="KW-0574">Periplasm</keyword>
<dbReference type="AlphaFoldDB" id="A0A0N0XM96"/>
<gene>
    <name evidence="8" type="ORF">WG78_02905</name>
</gene>
<evidence type="ECO:0000256" key="2">
    <source>
        <dbReference type="ARBA" id="ARBA00005182"/>
    </source>
</evidence>
<comment type="subcellular location">
    <subcellularLocation>
        <location evidence="1">Periplasm</location>
    </subcellularLocation>
</comment>
<dbReference type="UniPathway" id="UPA00286"/>
<dbReference type="InterPro" id="IPR031811">
    <property type="entry name" value="ALGX/ALGJ_SGNH-like"/>
</dbReference>
<evidence type="ECO:0000259" key="7">
    <source>
        <dbReference type="Pfam" id="PF16822"/>
    </source>
</evidence>
<dbReference type="GO" id="GO:0042121">
    <property type="term" value="P:alginic acid biosynthetic process"/>
    <property type="evidence" value="ECO:0007669"/>
    <property type="project" value="UniProtKB-UniPathway"/>
</dbReference>
<comment type="pathway">
    <text evidence="2">Glycan biosynthesis; alginate biosynthesis.</text>
</comment>
<organism evidence="8 9">
    <name type="scientific">Amantichitinum ursilacus</name>
    <dbReference type="NCBI Taxonomy" id="857265"/>
    <lineage>
        <taxon>Bacteria</taxon>
        <taxon>Pseudomonadati</taxon>
        <taxon>Pseudomonadota</taxon>
        <taxon>Betaproteobacteria</taxon>
        <taxon>Neisseriales</taxon>
        <taxon>Chitinibacteraceae</taxon>
        <taxon>Amantichitinum</taxon>
    </lineage>
</organism>
<evidence type="ECO:0000256" key="6">
    <source>
        <dbReference type="ARBA" id="ARBA00022841"/>
    </source>
</evidence>
<reference evidence="8 9" key="1">
    <citation type="submission" date="2015-07" db="EMBL/GenBank/DDBJ databases">
        <title>Draft genome sequence of the Amantichitinum ursilacus IGB-41, a new chitin-degrading bacterium.</title>
        <authorList>
            <person name="Kirstahler P."/>
            <person name="Guenther M."/>
            <person name="Grumaz C."/>
            <person name="Rupp S."/>
            <person name="Zibek S."/>
            <person name="Sohn K."/>
        </authorList>
    </citation>
    <scope>NUCLEOTIDE SEQUENCE [LARGE SCALE GENOMIC DNA]</scope>
    <source>
        <strain evidence="8 9">IGB-41</strain>
    </source>
</reference>
<dbReference type="OrthoDB" id="9760774at2"/>
<evidence type="ECO:0000256" key="5">
    <source>
        <dbReference type="ARBA" id="ARBA00022764"/>
    </source>
</evidence>
<proteinExistence type="predicted"/>
<dbReference type="STRING" id="857265.WG78_02905"/>
<evidence type="ECO:0000256" key="1">
    <source>
        <dbReference type="ARBA" id="ARBA00004418"/>
    </source>
</evidence>
<keyword evidence="4" id="KW-0732">Signal</keyword>
<evidence type="ECO:0000256" key="4">
    <source>
        <dbReference type="ARBA" id="ARBA00022729"/>
    </source>
</evidence>
<evidence type="ECO:0000256" key="3">
    <source>
        <dbReference type="ARBA" id="ARBA00022679"/>
    </source>
</evidence>
<dbReference type="Proteomes" id="UP000037939">
    <property type="component" value="Unassembled WGS sequence"/>
</dbReference>